<name>A0A964BPH3_9CYAN</name>
<accession>A0A964BPH3</accession>
<proteinExistence type="predicted"/>
<dbReference type="AlphaFoldDB" id="A0A964BPH3"/>
<organism evidence="1 2">
    <name type="scientific">Waterburya agarophytonicola KI4</name>
    <dbReference type="NCBI Taxonomy" id="2874699"/>
    <lineage>
        <taxon>Bacteria</taxon>
        <taxon>Bacillati</taxon>
        <taxon>Cyanobacteriota</taxon>
        <taxon>Cyanophyceae</taxon>
        <taxon>Pleurocapsales</taxon>
        <taxon>Hyellaceae</taxon>
        <taxon>Waterburya</taxon>
        <taxon>Waterburya agarophytonicola</taxon>
    </lineage>
</organism>
<comment type="caution">
    <text evidence="1">The sequence shown here is derived from an EMBL/GenBank/DDBJ whole genome shotgun (WGS) entry which is preliminary data.</text>
</comment>
<dbReference type="Proteomes" id="UP000729733">
    <property type="component" value="Unassembled WGS sequence"/>
</dbReference>
<protein>
    <submittedName>
        <fullName evidence="1">Uncharacterized protein</fullName>
    </submittedName>
</protein>
<dbReference type="RefSeq" id="WP_229640238.1">
    <property type="nucleotide sequence ID" value="NZ_JADWDC010000018.1"/>
</dbReference>
<keyword evidence="2" id="KW-1185">Reference proteome</keyword>
<gene>
    <name evidence="1" type="ORF">I4641_09435</name>
</gene>
<reference evidence="1" key="1">
    <citation type="journal article" date="2021" name="Antonie Van Leeuwenhoek">
        <title>Draft genome and description of Waterburya agarophytonicola gen. nov. sp. nov. (Pleurocapsales, Cyanobacteria): a seaweed symbiont.</title>
        <authorList>
            <person name="Bonthond G."/>
            <person name="Shalygin S."/>
            <person name="Bayer T."/>
            <person name="Weinberger F."/>
        </authorList>
    </citation>
    <scope>NUCLEOTIDE SEQUENCE</scope>
    <source>
        <strain evidence="1">KI4</strain>
    </source>
</reference>
<dbReference type="EMBL" id="JADWDC010000018">
    <property type="protein sequence ID" value="MCC0177198.1"/>
    <property type="molecule type" value="Genomic_DNA"/>
</dbReference>
<evidence type="ECO:0000313" key="1">
    <source>
        <dbReference type="EMBL" id="MCC0177198.1"/>
    </source>
</evidence>
<evidence type="ECO:0000313" key="2">
    <source>
        <dbReference type="Proteomes" id="UP000729733"/>
    </source>
</evidence>
<sequence length="52" mass="5896">MSINTIDKPTTINTFNPNDLTIKNLPHGGYVIEEYATEDVLELIMSIIKRDC</sequence>